<dbReference type="Pfam" id="PF01547">
    <property type="entry name" value="SBP_bac_1"/>
    <property type="match status" value="1"/>
</dbReference>
<dbReference type="InterPro" id="IPR050490">
    <property type="entry name" value="Bact_solute-bd_prot1"/>
</dbReference>
<reference evidence="3" key="1">
    <citation type="journal article" date="2019" name="Int. J. Syst. Evol. Microbiol.">
        <title>The Global Catalogue of Microorganisms (GCM) 10K type strain sequencing project: providing services to taxonomists for standard genome sequencing and annotation.</title>
        <authorList>
            <consortium name="The Broad Institute Genomics Platform"/>
            <consortium name="The Broad Institute Genome Sequencing Center for Infectious Disease"/>
            <person name="Wu L."/>
            <person name="Ma J."/>
        </authorList>
    </citation>
    <scope>NUCLEOTIDE SEQUENCE [LARGE SCALE GENOMIC DNA]</scope>
    <source>
        <strain evidence="3">CCUG 59189</strain>
    </source>
</reference>
<dbReference type="Proteomes" id="UP001597262">
    <property type="component" value="Unassembled WGS sequence"/>
</dbReference>
<evidence type="ECO:0000313" key="2">
    <source>
        <dbReference type="EMBL" id="MFD1179239.1"/>
    </source>
</evidence>
<dbReference type="PANTHER" id="PTHR43649">
    <property type="entry name" value="ARABINOSE-BINDING PROTEIN-RELATED"/>
    <property type="match status" value="1"/>
</dbReference>
<dbReference type="Gene3D" id="3.40.190.10">
    <property type="entry name" value="Periplasmic binding protein-like II"/>
    <property type="match status" value="2"/>
</dbReference>
<organism evidence="2 3">
    <name type="scientific">Paenibacillus puldeungensis</name>
    <dbReference type="NCBI Taxonomy" id="696536"/>
    <lineage>
        <taxon>Bacteria</taxon>
        <taxon>Bacillati</taxon>
        <taxon>Bacillota</taxon>
        <taxon>Bacilli</taxon>
        <taxon>Bacillales</taxon>
        <taxon>Paenibacillaceae</taxon>
        <taxon>Paenibacillus</taxon>
    </lineage>
</organism>
<dbReference type="EMBL" id="JBHTLM010000027">
    <property type="protein sequence ID" value="MFD1179239.1"/>
    <property type="molecule type" value="Genomic_DNA"/>
</dbReference>
<dbReference type="PROSITE" id="PS51257">
    <property type="entry name" value="PROKAR_LIPOPROTEIN"/>
    <property type="match status" value="1"/>
</dbReference>
<name>A0ABW3S368_9BACL</name>
<evidence type="ECO:0000256" key="1">
    <source>
        <dbReference type="SAM" id="SignalP"/>
    </source>
</evidence>
<dbReference type="SUPFAM" id="SSF53850">
    <property type="entry name" value="Periplasmic binding protein-like II"/>
    <property type="match status" value="1"/>
</dbReference>
<gene>
    <name evidence="2" type="ORF">ACFQ3W_23500</name>
</gene>
<feature type="chain" id="PRO_5045339622" evidence="1">
    <location>
        <begin position="20"/>
        <end position="441"/>
    </location>
</feature>
<accession>A0ABW3S368</accession>
<keyword evidence="3" id="KW-1185">Reference proteome</keyword>
<sequence length="441" mass="48696">MKKMLVMMLSAVMFIVLLAGCSGGDNSDASKQNGDKAEGSKSEKKVKLQFFTGKVETIDLMNELIAKFNEKNPNIEVEQEYQKDASNVFKVKLASGDVPDITTVVAQEYIDQGKYLDLSGEAYWPRVLPAIKDLTTDVKSGKQYKVATNVTMGGIFYNKALFNELGLKPATTWDEFVSNMKIIQAKKPDVVPLFIAGKESWTLGQLIEFVGHGPLKQQLGVVPAKKAFINNDSAQLKFDEQGGAMDTFASRLMELRDEKLVNSDLITATYDNQKQAFVDGKAAMIIQGMWVMGDLLKMKPDFTDNIGFTVIPSVVDGLKPTVLSAEDSAYAITAESKHPEEAKKFLEFLLQPENLKIYSETLKSPTAFTDVDADWGPLKDQAAEALKQGANIAFTDWPSGFSGDDAGRMVQELLVGKYKNGHDFAVDFKKTWDKAWAANNK</sequence>
<dbReference type="RefSeq" id="WP_379321667.1">
    <property type="nucleotide sequence ID" value="NZ_JBHTLM010000027.1"/>
</dbReference>
<feature type="signal peptide" evidence="1">
    <location>
        <begin position="1"/>
        <end position="19"/>
    </location>
</feature>
<proteinExistence type="predicted"/>
<dbReference type="InterPro" id="IPR006059">
    <property type="entry name" value="SBP"/>
</dbReference>
<comment type="caution">
    <text evidence="2">The sequence shown here is derived from an EMBL/GenBank/DDBJ whole genome shotgun (WGS) entry which is preliminary data.</text>
</comment>
<evidence type="ECO:0000313" key="3">
    <source>
        <dbReference type="Proteomes" id="UP001597262"/>
    </source>
</evidence>
<keyword evidence="1" id="KW-0732">Signal</keyword>
<protein>
    <submittedName>
        <fullName evidence="2">ABC transporter substrate-binding protein</fullName>
    </submittedName>
</protein>